<dbReference type="GO" id="GO:0032259">
    <property type="term" value="P:methylation"/>
    <property type="evidence" value="ECO:0007669"/>
    <property type="project" value="UniProtKB-KW"/>
</dbReference>
<accession>A0AAJ6L2N8</accession>
<organism evidence="1 2">
    <name type="scientific">Micromonospora profundi</name>
    <dbReference type="NCBI Taxonomy" id="1420889"/>
    <lineage>
        <taxon>Bacteria</taxon>
        <taxon>Bacillati</taxon>
        <taxon>Actinomycetota</taxon>
        <taxon>Actinomycetes</taxon>
        <taxon>Micromonosporales</taxon>
        <taxon>Micromonosporaceae</taxon>
        <taxon>Micromonospora</taxon>
    </lineage>
</organism>
<dbReference type="SUPFAM" id="SSF53335">
    <property type="entry name" value="S-adenosyl-L-methionine-dependent methyltransferases"/>
    <property type="match status" value="1"/>
</dbReference>
<dbReference type="InterPro" id="IPR029063">
    <property type="entry name" value="SAM-dependent_MTases_sf"/>
</dbReference>
<name>A0AAJ6L2N8_9ACTN</name>
<proteinExistence type="predicted"/>
<dbReference type="AlphaFoldDB" id="A0AAJ6L2N8"/>
<dbReference type="Gene3D" id="3.40.50.150">
    <property type="entry name" value="Vaccinia Virus protein VP39"/>
    <property type="match status" value="1"/>
</dbReference>
<reference evidence="1 2" key="1">
    <citation type="submission" date="2023-07" db="EMBL/GenBank/DDBJ databases">
        <title>Micromonospora profundi TRM 95458 converts glycerol to a new osmotic compound.</title>
        <authorList>
            <person name="Lu D."/>
        </authorList>
    </citation>
    <scope>NUCLEOTIDE SEQUENCE [LARGE SCALE GENOMIC DNA]</scope>
    <source>
        <strain evidence="1 2">TRM95458</strain>
    </source>
</reference>
<dbReference type="Proteomes" id="UP001235874">
    <property type="component" value="Chromosome"/>
</dbReference>
<dbReference type="GO" id="GO:0008168">
    <property type="term" value="F:methyltransferase activity"/>
    <property type="evidence" value="ECO:0007669"/>
    <property type="project" value="UniProtKB-KW"/>
</dbReference>
<keyword evidence="1" id="KW-0808">Transferase</keyword>
<dbReference type="CDD" id="cd02440">
    <property type="entry name" value="AdoMet_MTases"/>
    <property type="match status" value="1"/>
</dbReference>
<keyword evidence="1" id="KW-0489">Methyltransferase</keyword>
<dbReference type="RefSeq" id="WP_306272153.1">
    <property type="nucleotide sequence ID" value="NZ_CP130472.1"/>
</dbReference>
<dbReference type="KEGG" id="mprn:Q3V37_27900"/>
<evidence type="ECO:0000313" key="1">
    <source>
        <dbReference type="EMBL" id="WLS45146.1"/>
    </source>
</evidence>
<evidence type="ECO:0000313" key="2">
    <source>
        <dbReference type="Proteomes" id="UP001235874"/>
    </source>
</evidence>
<dbReference type="EMBL" id="CP130472">
    <property type="protein sequence ID" value="WLS45146.1"/>
    <property type="molecule type" value="Genomic_DNA"/>
</dbReference>
<sequence>MQAGIVRQELRSLATRYPAEWRASLDHEVERQTFHVGLVSQLAPRGSIADIGGGTGLFSVGCAAVGMSVTLIDDFADPVNESRTDELLDVHRGVGVKIEVRDVVRDGLGLAPESMDVITTFDSMEHWHSSPKRLFAEVTTALRPGGWFLLGVPNCVNLRKRITVPLGRGKWSSMADWYERPHFRGHVREPDVDDLRYIASDMKLTSVRILGRNWLGRGHAHPLVRTLTPMVDRVLRSRPTLCSDIYLLGRKPSTTDGGTVRSEEP</sequence>
<protein>
    <submittedName>
        <fullName evidence="1">Methyltransferase domain-containing protein</fullName>
    </submittedName>
</protein>
<dbReference type="Pfam" id="PF13489">
    <property type="entry name" value="Methyltransf_23"/>
    <property type="match status" value="1"/>
</dbReference>
<gene>
    <name evidence="1" type="ORF">Q3V37_27900</name>
</gene>
<keyword evidence="2" id="KW-1185">Reference proteome</keyword>